<feature type="region of interest" description="Disordered" evidence="1">
    <location>
        <begin position="143"/>
        <end position="184"/>
    </location>
</feature>
<evidence type="ECO:0000256" key="1">
    <source>
        <dbReference type="SAM" id="MobiDB-lite"/>
    </source>
</evidence>
<evidence type="ECO:0000313" key="2">
    <source>
        <dbReference type="EMBL" id="CEM43623.1"/>
    </source>
</evidence>
<reference evidence="2" key="1">
    <citation type="submission" date="2014-11" db="EMBL/GenBank/DDBJ databases">
        <authorList>
            <person name="Otto D Thomas"/>
            <person name="Naeem Raeece"/>
        </authorList>
    </citation>
    <scope>NUCLEOTIDE SEQUENCE</scope>
</reference>
<dbReference type="AlphaFoldDB" id="A0A0G4HI16"/>
<dbReference type="EMBL" id="CDMZ01002728">
    <property type="protein sequence ID" value="CEM43623.1"/>
    <property type="molecule type" value="Genomic_DNA"/>
</dbReference>
<protein>
    <submittedName>
        <fullName evidence="2">Uncharacterized protein</fullName>
    </submittedName>
</protein>
<dbReference type="VEuPathDB" id="CryptoDB:Cvel_27682"/>
<sequence>MEYLHTSRHFPKFEVAQRARSKAEKGGNGRGGTVNDKYVSEFIPYLDTKCAAAVYGQQGSVWPKILEPRLSTPAFLDSIIPGLDGLLGTDVARVLQKNLVVRVLDRASVIPDDVKTYVMQKVPPCLCLASRKAGRVIRRRSNRGALGQRRSLTDRKAEAEQGPTSQRGGLCGSKPASKQVSGTQ</sequence>
<gene>
    <name evidence="2" type="ORF">Cvel_27682</name>
</gene>
<organism evidence="2">
    <name type="scientific">Chromera velia CCMP2878</name>
    <dbReference type="NCBI Taxonomy" id="1169474"/>
    <lineage>
        <taxon>Eukaryota</taxon>
        <taxon>Sar</taxon>
        <taxon>Alveolata</taxon>
        <taxon>Colpodellida</taxon>
        <taxon>Chromeraceae</taxon>
        <taxon>Chromera</taxon>
    </lineage>
</organism>
<name>A0A0G4HI16_9ALVE</name>
<accession>A0A0G4HI16</accession>
<proteinExistence type="predicted"/>